<name>M4F770_BRACM</name>
<dbReference type="eggNOG" id="KOG0017">
    <property type="taxonomic scope" value="Eukaryota"/>
</dbReference>
<dbReference type="PANTHER" id="PTHR33223:SF6">
    <property type="entry name" value="CCHC-TYPE DOMAIN-CONTAINING PROTEIN"/>
    <property type="match status" value="1"/>
</dbReference>
<accession>M4F770</accession>
<dbReference type="Proteomes" id="UP000011750">
    <property type="component" value="Unassembled WGS sequence"/>
</dbReference>
<evidence type="ECO:0000313" key="3">
    <source>
        <dbReference type="Proteomes" id="UP000011750"/>
    </source>
</evidence>
<dbReference type="OMA" id="TSWADIK"/>
<dbReference type="InterPro" id="IPR005162">
    <property type="entry name" value="Retrotrans_gag_dom"/>
</dbReference>
<dbReference type="InParanoid" id="M4F770"/>
<protein>
    <recommendedName>
        <fullName evidence="1">Retrotransposon gag domain-containing protein</fullName>
    </recommendedName>
</protein>
<proteinExistence type="predicted"/>
<dbReference type="Pfam" id="PF03732">
    <property type="entry name" value="Retrotrans_gag"/>
    <property type="match status" value="1"/>
</dbReference>
<feature type="domain" description="Retrotransposon gag" evidence="1">
    <location>
        <begin position="27"/>
        <end position="87"/>
    </location>
</feature>
<dbReference type="AlphaFoldDB" id="M4F770"/>
<keyword evidence="3" id="KW-1185">Reference proteome</keyword>
<reference evidence="2" key="3">
    <citation type="submission" date="2023-03" db="UniProtKB">
        <authorList>
            <consortium name="EnsemblPlants"/>
        </authorList>
    </citation>
    <scope>IDENTIFICATION</scope>
    <source>
        <strain evidence="2">cv. Chiifu-401-42</strain>
    </source>
</reference>
<dbReference type="PANTHER" id="PTHR33223">
    <property type="entry name" value="CCHC-TYPE DOMAIN-CONTAINING PROTEIN"/>
    <property type="match status" value="1"/>
</dbReference>
<dbReference type="HOGENOM" id="CLU_1646101_0_0_1"/>
<reference evidence="3" key="2">
    <citation type="journal article" date="2018" name="Hortic Res">
        <title>Improved Brassica rapa reference genome by single-molecule sequencing and chromosome conformation capture technologies.</title>
        <authorList>
            <person name="Zhang L."/>
            <person name="Cai X."/>
            <person name="Wu J."/>
            <person name="Liu M."/>
            <person name="Grob S."/>
            <person name="Cheng F."/>
            <person name="Liang J."/>
            <person name="Cai C."/>
            <person name="Liu Z."/>
            <person name="Liu B."/>
            <person name="Wang F."/>
            <person name="Li S."/>
            <person name="Liu F."/>
            <person name="Li X."/>
            <person name="Cheng L."/>
            <person name="Yang W."/>
            <person name="Li M.H."/>
            <person name="Grossniklaus U."/>
            <person name="Zheng H."/>
            <person name="Wang X."/>
        </authorList>
    </citation>
    <scope>NUCLEOTIDE SEQUENCE [LARGE SCALE GENOMIC DNA]</scope>
    <source>
        <strain evidence="3">cv. Chiifu-401-42</strain>
    </source>
</reference>
<reference evidence="3" key="1">
    <citation type="journal article" date="2011" name="Nat. Genet.">
        <title>The genome of the mesopolyploid crop species Brassica rapa.</title>
        <authorList>
            <consortium name="Brassica rapa Genome Sequencing Project Consortium"/>
            <person name="Wang X."/>
            <person name="Wang H."/>
            <person name="Wang J."/>
            <person name="Sun R."/>
            <person name="Wu J."/>
            <person name="Liu S."/>
            <person name="Bai Y."/>
            <person name="Mun J.H."/>
            <person name="Bancroft I."/>
            <person name="Cheng F."/>
            <person name="Huang S."/>
            <person name="Li X."/>
            <person name="Hua W."/>
            <person name="Wang J."/>
            <person name="Wang X."/>
            <person name="Freeling M."/>
            <person name="Pires J.C."/>
            <person name="Paterson A.H."/>
            <person name="Chalhoub B."/>
            <person name="Wang B."/>
            <person name="Hayward A."/>
            <person name="Sharpe A.G."/>
            <person name="Park B.S."/>
            <person name="Weisshaar B."/>
            <person name="Liu B."/>
            <person name="Li B."/>
            <person name="Liu B."/>
            <person name="Tong C."/>
            <person name="Song C."/>
            <person name="Duran C."/>
            <person name="Peng C."/>
            <person name="Geng C."/>
            <person name="Koh C."/>
            <person name="Lin C."/>
            <person name="Edwards D."/>
            <person name="Mu D."/>
            <person name="Shen D."/>
            <person name="Soumpourou E."/>
            <person name="Li F."/>
            <person name="Fraser F."/>
            <person name="Conant G."/>
            <person name="Lassalle G."/>
            <person name="King G.J."/>
            <person name="Bonnema G."/>
            <person name="Tang H."/>
            <person name="Wang H."/>
            <person name="Belcram H."/>
            <person name="Zhou H."/>
            <person name="Hirakawa H."/>
            <person name="Abe H."/>
            <person name="Guo H."/>
            <person name="Wang H."/>
            <person name="Jin H."/>
            <person name="Parkin I.A."/>
            <person name="Batley J."/>
            <person name="Kim J.S."/>
            <person name="Just J."/>
            <person name="Li J."/>
            <person name="Xu J."/>
            <person name="Deng J."/>
            <person name="Kim J.A."/>
            <person name="Li J."/>
            <person name="Yu J."/>
            <person name="Meng J."/>
            <person name="Wang J."/>
            <person name="Min J."/>
            <person name="Poulain J."/>
            <person name="Wang J."/>
            <person name="Hatakeyama K."/>
            <person name="Wu K."/>
            <person name="Wang L."/>
            <person name="Fang L."/>
            <person name="Trick M."/>
            <person name="Links M.G."/>
            <person name="Zhao M."/>
            <person name="Jin M."/>
            <person name="Ramchiary N."/>
            <person name="Drou N."/>
            <person name="Berkman P.J."/>
            <person name="Cai Q."/>
            <person name="Huang Q."/>
            <person name="Li R."/>
            <person name="Tabata S."/>
            <person name="Cheng S."/>
            <person name="Zhang S."/>
            <person name="Zhang S."/>
            <person name="Huang S."/>
            <person name="Sato S."/>
            <person name="Sun S."/>
            <person name="Kwon S.J."/>
            <person name="Choi S.R."/>
            <person name="Lee T.H."/>
            <person name="Fan W."/>
            <person name="Zhao X."/>
            <person name="Tan X."/>
            <person name="Xu X."/>
            <person name="Wang Y."/>
            <person name="Qiu Y."/>
            <person name="Yin Y."/>
            <person name="Li Y."/>
            <person name="Du Y."/>
            <person name="Liao Y."/>
            <person name="Lim Y."/>
            <person name="Narusaka Y."/>
            <person name="Wang Y."/>
            <person name="Wang Z."/>
            <person name="Li Z."/>
            <person name="Wang Z."/>
            <person name="Xiong Z."/>
            <person name="Zhang Z."/>
        </authorList>
    </citation>
    <scope>NUCLEOTIDE SEQUENCE [LARGE SCALE GENOMIC DNA]</scope>
    <source>
        <strain evidence="3">cv. Chiifu-401-42</strain>
    </source>
</reference>
<dbReference type="Gramene" id="Bra036930.1">
    <property type="protein sequence ID" value="Bra036930.1-P"/>
    <property type="gene ID" value="Bra036930"/>
</dbReference>
<dbReference type="EnsemblPlants" id="Bra036930.1">
    <property type="protein sequence ID" value="Bra036930.1-P"/>
    <property type="gene ID" value="Bra036930"/>
</dbReference>
<evidence type="ECO:0000313" key="2">
    <source>
        <dbReference type="EnsemblPlants" id="Bra036930.1-P"/>
    </source>
</evidence>
<organism evidence="2 3">
    <name type="scientific">Brassica campestris</name>
    <name type="common">Field mustard</name>
    <dbReference type="NCBI Taxonomy" id="3711"/>
    <lineage>
        <taxon>Eukaryota</taxon>
        <taxon>Viridiplantae</taxon>
        <taxon>Streptophyta</taxon>
        <taxon>Embryophyta</taxon>
        <taxon>Tracheophyta</taxon>
        <taxon>Spermatophyta</taxon>
        <taxon>Magnoliopsida</taxon>
        <taxon>eudicotyledons</taxon>
        <taxon>Gunneridae</taxon>
        <taxon>Pentapetalae</taxon>
        <taxon>rosids</taxon>
        <taxon>malvids</taxon>
        <taxon>Brassicales</taxon>
        <taxon>Brassicaceae</taxon>
        <taxon>Brassiceae</taxon>
        <taxon>Brassica</taxon>
    </lineage>
</organism>
<sequence length="161" mass="18744">MDHLERFEDLISAIKVNRVPEDYLLCKLFKYSLAGEALHWLKQLPPGALTSWADIKNAFLRNFFDEAHAEDLRSKISTFKPYNNNYIINNNMSYENSSYQKPPPHTQESKIEAMLDRVFEGQHSMTVDFNGKIDSIYNNLNTKFETLSTHVKKLEIQVVQT</sequence>
<evidence type="ECO:0000259" key="1">
    <source>
        <dbReference type="Pfam" id="PF03732"/>
    </source>
</evidence>